<dbReference type="RefSeq" id="WP_203848435.1">
    <property type="nucleotide sequence ID" value="NZ_BAAAVW010000015.1"/>
</dbReference>
<gene>
    <name evidence="1" type="ORF">Dsi01nite_047060</name>
</gene>
<evidence type="ECO:0000313" key="1">
    <source>
        <dbReference type="EMBL" id="GIG46665.1"/>
    </source>
</evidence>
<keyword evidence="2" id="KW-1185">Reference proteome</keyword>
<proteinExistence type="predicted"/>
<accession>A0A919PKV2</accession>
<sequence length="220" mass="24534">MTVDAVTYYARLAPNDTVERPRSLIRRRHTPVYPTDEALRDDGRWHPTDLVERATVGDLDDELVEIPAELAETIAARWQALAEAQRRDLAAQGRGQLGMRLAAAVPAPGNERLAGVERDLVARYLREAPLVVSAFGFGPDRYANDRPQVPLHVRTDGRWVWSEALAHYAAVYALAPEPAFLAHIRTRRYRFPAVTDEVLAHAARLTRDTPETTSDHGADA</sequence>
<evidence type="ECO:0000313" key="2">
    <source>
        <dbReference type="Proteomes" id="UP000660611"/>
    </source>
</evidence>
<organism evidence="1 2">
    <name type="scientific">Dactylosporangium siamense</name>
    <dbReference type="NCBI Taxonomy" id="685454"/>
    <lineage>
        <taxon>Bacteria</taxon>
        <taxon>Bacillati</taxon>
        <taxon>Actinomycetota</taxon>
        <taxon>Actinomycetes</taxon>
        <taxon>Micromonosporales</taxon>
        <taxon>Micromonosporaceae</taxon>
        <taxon>Dactylosporangium</taxon>
    </lineage>
</organism>
<protein>
    <submittedName>
        <fullName evidence="1">Uncharacterized protein</fullName>
    </submittedName>
</protein>
<comment type="caution">
    <text evidence="1">The sequence shown here is derived from an EMBL/GenBank/DDBJ whole genome shotgun (WGS) entry which is preliminary data.</text>
</comment>
<dbReference type="AlphaFoldDB" id="A0A919PKV2"/>
<dbReference type="Proteomes" id="UP000660611">
    <property type="component" value="Unassembled WGS sequence"/>
</dbReference>
<name>A0A919PKV2_9ACTN</name>
<reference evidence="1" key="1">
    <citation type="submission" date="2021-01" db="EMBL/GenBank/DDBJ databases">
        <title>Whole genome shotgun sequence of Dactylosporangium siamense NBRC 106093.</title>
        <authorList>
            <person name="Komaki H."/>
            <person name="Tamura T."/>
        </authorList>
    </citation>
    <scope>NUCLEOTIDE SEQUENCE</scope>
    <source>
        <strain evidence="1">NBRC 106093</strain>
    </source>
</reference>
<dbReference type="EMBL" id="BONQ01000076">
    <property type="protein sequence ID" value="GIG46665.1"/>
    <property type="molecule type" value="Genomic_DNA"/>
</dbReference>